<dbReference type="Gene3D" id="1.10.1040.10">
    <property type="entry name" value="N-(1-d-carboxylethyl)-l-norvaline Dehydrogenase, domain 2"/>
    <property type="match status" value="1"/>
</dbReference>
<dbReference type="SUPFAM" id="SSF48179">
    <property type="entry name" value="6-phosphogluconate dehydrogenase C-terminal domain-like"/>
    <property type="match status" value="1"/>
</dbReference>
<organism evidence="4 5">
    <name type="scientific">Jezberella montanilacus</name>
    <dbReference type="NCBI Taxonomy" id="323426"/>
    <lineage>
        <taxon>Bacteria</taxon>
        <taxon>Pseudomonadati</taxon>
        <taxon>Pseudomonadota</taxon>
        <taxon>Betaproteobacteria</taxon>
        <taxon>Burkholderiales</taxon>
        <taxon>Alcaligenaceae</taxon>
        <taxon>Jezberella</taxon>
    </lineage>
</organism>
<dbReference type="Proteomes" id="UP000238308">
    <property type="component" value="Unassembled WGS sequence"/>
</dbReference>
<protein>
    <submittedName>
        <fullName evidence="4">Fructuronate reductase</fullName>
    </submittedName>
</protein>
<reference evidence="4 5" key="1">
    <citation type="submission" date="2018-03" db="EMBL/GenBank/DDBJ databases">
        <title>Genomic Encyclopedia of Type Strains, Phase III (KMG-III): the genomes of soil and plant-associated and newly described type strains.</title>
        <authorList>
            <person name="Whitman W."/>
        </authorList>
    </citation>
    <scope>NUCLEOTIDE SEQUENCE [LARGE SCALE GENOMIC DNA]</scope>
    <source>
        <strain evidence="4 5">MWH-P2sevCIIIb</strain>
    </source>
</reference>
<feature type="domain" description="Mannitol dehydrogenase N-terminal" evidence="2">
    <location>
        <begin position="31"/>
        <end position="295"/>
    </location>
</feature>
<evidence type="ECO:0000313" key="4">
    <source>
        <dbReference type="EMBL" id="PRZ01109.1"/>
    </source>
</evidence>
<dbReference type="InterPro" id="IPR013328">
    <property type="entry name" value="6PGD_dom2"/>
</dbReference>
<sequence>MPAVKLHPDNLSRLAVGVRCFQYDRTKLKSGIVHLGIGAFMRAHLGPIHDAFIESQTSPAALSERDEGHWTKWGIVGVSLRQTDTRDALTPQEGLYTLGIRDADQDGKPRQVLQVIGCVRQILVAPDSSQAVLDQIAHPDIKIVSLTITEKGYCHTPADGTLHFAHPDIQHDLAHPESPRTAIGFIVYGLAARKRQSGSPLTLMSLDNLPSNGHLLKSLVLAFARKYDSDLAHWIEQRCTFPCSMVDRIVPRTPQADINKIAGALNALDNWPVIAEPFIDWVIEDEFAAGRPDWAAGGARFVKNATPWETLKLRMVNGAHSGIAYLGSVAGWSTVDIAIKQPELRACIEALLRDEVEPTLSSLSGINLASYRDSLLARFANPALAHRTQQIAMDGSQKIPQRWLGTLTDQSNMKGETKLLSLCLAGWLRYLQGYDEAGNRYEISDPLADDLKKKLVVAPALDGDRQSCQARARALCQVETVFGQYGAVLTDDLIELVGHHLYLLNTIGVSKTIRHVLT</sequence>
<dbReference type="SUPFAM" id="SSF51735">
    <property type="entry name" value="NAD(P)-binding Rossmann-fold domains"/>
    <property type="match status" value="1"/>
</dbReference>
<dbReference type="Gene3D" id="3.40.50.720">
    <property type="entry name" value="NAD(P)-binding Rossmann-like Domain"/>
    <property type="match status" value="1"/>
</dbReference>
<evidence type="ECO:0000259" key="2">
    <source>
        <dbReference type="Pfam" id="PF01232"/>
    </source>
</evidence>
<name>A0A2T0XQ90_9BURK</name>
<dbReference type="Pfam" id="PF01232">
    <property type="entry name" value="Mannitol_dh"/>
    <property type="match status" value="1"/>
</dbReference>
<comment type="caution">
    <text evidence="4">The sequence shown here is derived from an EMBL/GenBank/DDBJ whole genome shotgun (WGS) entry which is preliminary data.</text>
</comment>
<proteinExistence type="predicted"/>
<dbReference type="GO" id="GO:0016616">
    <property type="term" value="F:oxidoreductase activity, acting on the CH-OH group of donors, NAD or NADP as acceptor"/>
    <property type="evidence" value="ECO:0007669"/>
    <property type="project" value="TreeGrafter"/>
</dbReference>
<gene>
    <name evidence="4" type="ORF">BCM14_0130</name>
</gene>
<keyword evidence="5" id="KW-1185">Reference proteome</keyword>
<keyword evidence="1" id="KW-0560">Oxidoreductase</keyword>
<evidence type="ECO:0000256" key="1">
    <source>
        <dbReference type="ARBA" id="ARBA00023002"/>
    </source>
</evidence>
<dbReference type="AlphaFoldDB" id="A0A2T0XQ90"/>
<dbReference type="InterPro" id="IPR013131">
    <property type="entry name" value="Mannitol_DH_N"/>
</dbReference>
<dbReference type="PANTHER" id="PTHR43362:SF1">
    <property type="entry name" value="MANNITOL DEHYDROGENASE 2-RELATED"/>
    <property type="match status" value="1"/>
</dbReference>
<dbReference type="InterPro" id="IPR050988">
    <property type="entry name" value="Mannitol_DH/Oxidoreductase"/>
</dbReference>
<dbReference type="PRINTS" id="PR00084">
    <property type="entry name" value="MTLDHDRGNASE"/>
</dbReference>
<feature type="domain" description="Mannitol dehydrogenase C-terminal" evidence="3">
    <location>
        <begin position="306"/>
        <end position="456"/>
    </location>
</feature>
<dbReference type="InterPro" id="IPR036291">
    <property type="entry name" value="NAD(P)-bd_dom_sf"/>
</dbReference>
<evidence type="ECO:0000259" key="3">
    <source>
        <dbReference type="Pfam" id="PF08125"/>
    </source>
</evidence>
<evidence type="ECO:0000313" key="5">
    <source>
        <dbReference type="Proteomes" id="UP000238308"/>
    </source>
</evidence>
<dbReference type="EMBL" id="PVTV01000002">
    <property type="protein sequence ID" value="PRZ01109.1"/>
    <property type="molecule type" value="Genomic_DNA"/>
</dbReference>
<accession>A0A2T0XQ90</accession>
<dbReference type="PANTHER" id="PTHR43362">
    <property type="entry name" value="MANNITOL DEHYDROGENASE DSF1-RELATED"/>
    <property type="match status" value="1"/>
</dbReference>
<dbReference type="InterPro" id="IPR008927">
    <property type="entry name" value="6-PGluconate_DH-like_C_sf"/>
</dbReference>
<dbReference type="Pfam" id="PF08125">
    <property type="entry name" value="Mannitol_dh_C"/>
    <property type="match status" value="1"/>
</dbReference>
<dbReference type="InterPro" id="IPR000669">
    <property type="entry name" value="Mannitol_DH"/>
</dbReference>
<dbReference type="InterPro" id="IPR013118">
    <property type="entry name" value="Mannitol_DH_C"/>
</dbReference>